<proteinExistence type="inferred from homology"/>
<reference evidence="4" key="2">
    <citation type="submission" date="2025-08" db="UniProtKB">
        <authorList>
            <consortium name="RefSeq"/>
        </authorList>
    </citation>
    <scope>IDENTIFICATION</scope>
</reference>
<dbReference type="Pfam" id="PF06320">
    <property type="entry name" value="GCN5L1"/>
    <property type="match status" value="1"/>
</dbReference>
<reference evidence="3" key="1">
    <citation type="journal article" date="2012" name="Nat. Commun.">
        <title>The genome of Prunus mume.</title>
        <authorList>
            <person name="Zhang Q."/>
            <person name="Chen W."/>
            <person name="Sun L."/>
            <person name="Zhao F."/>
            <person name="Huang B."/>
            <person name="Yang W."/>
            <person name="Tao Y."/>
            <person name="Wang J."/>
            <person name="Yuan Z."/>
            <person name="Fan G."/>
            <person name="Xing Z."/>
            <person name="Han C."/>
            <person name="Pan H."/>
            <person name="Zhong X."/>
            <person name="Shi W."/>
            <person name="Liang X."/>
            <person name="Du D."/>
            <person name="Sun F."/>
            <person name="Xu Z."/>
            <person name="Hao R."/>
            <person name="Lv T."/>
            <person name="Lv Y."/>
            <person name="Zheng Z."/>
            <person name="Sun M."/>
            <person name="Luo L."/>
            <person name="Cai M."/>
            <person name="Gao Y."/>
            <person name="Wang J."/>
            <person name="Yin Y."/>
            <person name="Xu X."/>
            <person name="Cheng T."/>
            <person name="Wang J."/>
        </authorList>
    </citation>
    <scope>NUCLEOTIDE SEQUENCE [LARGE SCALE GENOMIC DNA]</scope>
</reference>
<evidence type="ECO:0000256" key="1">
    <source>
        <dbReference type="ARBA" id="ARBA00007133"/>
    </source>
</evidence>
<sequence length="147" mass="16413">MYSPTSLPLAHALVASSSSSRVNPSDLEDSLLQLVQEHHHASLRIHKLTEKAQNEATKKAVCVAELLVEAVNGGVKELFIKEKRTELEIRASTATISSFIQQTDQWLSFTRSINTAIKEIGDFENWMKIMEFDSKSINAAIHNIHQA</sequence>
<keyword evidence="3" id="KW-1185">Reference proteome</keyword>
<organism evidence="3 4">
    <name type="scientific">Prunus mume</name>
    <name type="common">Japanese apricot</name>
    <name type="synonym">Armeniaca mume</name>
    <dbReference type="NCBI Taxonomy" id="102107"/>
    <lineage>
        <taxon>Eukaryota</taxon>
        <taxon>Viridiplantae</taxon>
        <taxon>Streptophyta</taxon>
        <taxon>Embryophyta</taxon>
        <taxon>Tracheophyta</taxon>
        <taxon>Spermatophyta</taxon>
        <taxon>Magnoliopsida</taxon>
        <taxon>eudicotyledons</taxon>
        <taxon>Gunneridae</taxon>
        <taxon>Pentapetalae</taxon>
        <taxon>rosids</taxon>
        <taxon>fabids</taxon>
        <taxon>Rosales</taxon>
        <taxon>Rosaceae</taxon>
        <taxon>Amygdaloideae</taxon>
        <taxon>Amygdaleae</taxon>
        <taxon>Prunus</taxon>
    </lineage>
</organism>
<dbReference type="Proteomes" id="UP000694861">
    <property type="component" value="Linkage group LG1"/>
</dbReference>
<evidence type="ECO:0000256" key="2">
    <source>
        <dbReference type="ARBA" id="ARBA00019577"/>
    </source>
</evidence>
<protein>
    <recommendedName>
        <fullName evidence="2">Biogenesis of lysosome-related organelles complex 1 subunit 1</fullName>
    </recommendedName>
</protein>
<comment type="similarity">
    <text evidence="1">Belongs to the BLOC1S1 family.</text>
</comment>
<evidence type="ECO:0000313" key="3">
    <source>
        <dbReference type="Proteomes" id="UP000694861"/>
    </source>
</evidence>
<dbReference type="InterPro" id="IPR009395">
    <property type="entry name" value="BLOC1S1"/>
</dbReference>
<dbReference type="GeneID" id="103324250"/>
<gene>
    <name evidence="4" type="primary">LOC103324250</name>
</gene>
<evidence type="ECO:0000313" key="4">
    <source>
        <dbReference type="RefSeq" id="XP_016652214.1"/>
    </source>
</evidence>
<dbReference type="PANTHER" id="PTHR13073">
    <property type="entry name" value="BLOC-1 COMPLEX SUBUNIT 1"/>
    <property type="match status" value="1"/>
</dbReference>
<accession>A0ABM1LXT7</accession>
<name>A0ABM1LXT7_PRUMU</name>
<dbReference type="RefSeq" id="XP_016652214.1">
    <property type="nucleotide sequence ID" value="XM_016796728.1"/>
</dbReference>
<dbReference type="PANTHER" id="PTHR13073:SF0">
    <property type="entry name" value="BIOGENESIS OF LYSOSOME-RELATED ORGANELLES COMPLEX 1 SUBUNIT 1"/>
    <property type="match status" value="1"/>
</dbReference>